<reference evidence="6 7" key="1">
    <citation type="submission" date="2023-04" db="EMBL/GenBank/DDBJ databases">
        <authorList>
            <person name="Hsu D."/>
        </authorList>
    </citation>
    <scope>NUCLEOTIDE SEQUENCE [LARGE SCALE GENOMIC DNA]</scope>
    <source>
        <strain evidence="6 7">MK1</strain>
    </source>
</reference>
<evidence type="ECO:0000313" key="6">
    <source>
        <dbReference type="EMBL" id="WRO23635.1"/>
    </source>
</evidence>
<dbReference type="RefSeq" id="WP_366923012.1">
    <property type="nucleotide sequence ID" value="NZ_CP121694.1"/>
</dbReference>
<comment type="subcellular location">
    <subcellularLocation>
        <location evidence="1">Bacterial flagellum</location>
    </subcellularLocation>
</comment>
<dbReference type="SUPFAM" id="SSF64518">
    <property type="entry name" value="Phase 1 flagellin"/>
    <property type="match status" value="1"/>
</dbReference>
<dbReference type="KEGG" id="dbc:MFMK1_003500"/>
<evidence type="ECO:0000313" key="7">
    <source>
        <dbReference type="Proteomes" id="UP001329915"/>
    </source>
</evidence>
<keyword evidence="6" id="KW-0969">Cilium</keyword>
<dbReference type="PANTHER" id="PTHR42792">
    <property type="entry name" value="FLAGELLIN"/>
    <property type="match status" value="1"/>
</dbReference>
<dbReference type="Proteomes" id="UP001329915">
    <property type="component" value="Chromosome"/>
</dbReference>
<organism evidence="6 7">
    <name type="scientific">Metallumcola ferriviriculae</name>
    <dbReference type="NCBI Taxonomy" id="3039180"/>
    <lineage>
        <taxon>Bacteria</taxon>
        <taxon>Bacillati</taxon>
        <taxon>Bacillota</taxon>
        <taxon>Clostridia</taxon>
        <taxon>Neomoorellales</taxon>
        <taxon>Desulfitibacteraceae</taxon>
        <taxon>Metallumcola</taxon>
    </lineage>
</organism>
<dbReference type="Pfam" id="PF00669">
    <property type="entry name" value="Flagellin_N"/>
    <property type="match status" value="1"/>
</dbReference>
<dbReference type="GO" id="GO:0071973">
    <property type="term" value="P:bacterial-type flagellum-dependent cell motility"/>
    <property type="evidence" value="ECO:0007669"/>
    <property type="project" value="InterPro"/>
</dbReference>
<dbReference type="EMBL" id="CP121694">
    <property type="protein sequence ID" value="WRO23635.1"/>
    <property type="molecule type" value="Genomic_DNA"/>
</dbReference>
<feature type="domain" description="Flagellin N-terminal" evidence="4">
    <location>
        <begin position="5"/>
        <end position="140"/>
    </location>
</feature>
<proteinExistence type="inferred from homology"/>
<feature type="domain" description="Flagellin C-terminal" evidence="5">
    <location>
        <begin position="213"/>
        <end position="294"/>
    </location>
</feature>
<dbReference type="AlphaFoldDB" id="A0AAU0US23"/>
<evidence type="ECO:0000256" key="2">
    <source>
        <dbReference type="ARBA" id="ARBA00005709"/>
    </source>
</evidence>
<dbReference type="Gene3D" id="1.20.1330.10">
    <property type="entry name" value="f41 fragment of flagellin, N-terminal domain"/>
    <property type="match status" value="1"/>
</dbReference>
<evidence type="ECO:0000259" key="4">
    <source>
        <dbReference type="Pfam" id="PF00669"/>
    </source>
</evidence>
<keyword evidence="6" id="KW-0282">Flagellum</keyword>
<sequence length="295" mass="32548">MRVTNKMIKMNSLDSLQQNLNKLSRLQDQLGSGKNISRPSDDPILATRAMDLNGTLAEITQYTKNVDDNISWLDFTDSSLNDVTNIIHRSKELAVEGASDALAEGSRDAIAAEVDQLIEQLVSIGNSSLGGRYIFAGFKTKGDNPFQRTGDTVSYNGDSGKIRREISPGVEMAVNVTGKEVFMDSGIFDTLTELKDALNNADTDKITSDVIGQLEDSLDKVLTGRSEMGAKSRRMELAKERISRDEINFKNLLSQFQDIDVAEIAVELQMQQNIYQTALSAMAKTIQPSLINFLR</sequence>
<evidence type="ECO:0000259" key="5">
    <source>
        <dbReference type="Pfam" id="PF00700"/>
    </source>
</evidence>
<dbReference type="NCBIfam" id="TIGR02550">
    <property type="entry name" value="flagell_flgL"/>
    <property type="match status" value="1"/>
</dbReference>
<dbReference type="InterPro" id="IPR046358">
    <property type="entry name" value="Flagellin_C"/>
</dbReference>
<protein>
    <submittedName>
        <fullName evidence="6">Flagellar hook-associated protein FlgL</fullName>
    </submittedName>
</protein>
<dbReference type="GO" id="GO:0009424">
    <property type="term" value="C:bacterial-type flagellum hook"/>
    <property type="evidence" value="ECO:0007669"/>
    <property type="project" value="InterPro"/>
</dbReference>
<accession>A0AAU0US23</accession>
<comment type="similarity">
    <text evidence="2">Belongs to the bacterial flagellin family.</text>
</comment>
<dbReference type="InterPro" id="IPR001029">
    <property type="entry name" value="Flagellin_N"/>
</dbReference>
<dbReference type="InterPro" id="IPR013384">
    <property type="entry name" value="Flagell_FlgL"/>
</dbReference>
<keyword evidence="3" id="KW-0975">Bacterial flagellum</keyword>
<evidence type="ECO:0000256" key="1">
    <source>
        <dbReference type="ARBA" id="ARBA00004365"/>
    </source>
</evidence>
<dbReference type="Pfam" id="PF00700">
    <property type="entry name" value="Flagellin_C"/>
    <property type="match status" value="1"/>
</dbReference>
<name>A0AAU0US23_9FIRM</name>
<evidence type="ECO:0000256" key="3">
    <source>
        <dbReference type="ARBA" id="ARBA00023143"/>
    </source>
</evidence>
<dbReference type="InterPro" id="IPR001492">
    <property type="entry name" value="Flagellin"/>
</dbReference>
<dbReference type="GO" id="GO:0005198">
    <property type="term" value="F:structural molecule activity"/>
    <property type="evidence" value="ECO:0007669"/>
    <property type="project" value="InterPro"/>
</dbReference>
<keyword evidence="7" id="KW-1185">Reference proteome</keyword>
<gene>
    <name evidence="6" type="primary">flgL</name>
    <name evidence="6" type="ORF">MFMK1_003500</name>
</gene>
<keyword evidence="6" id="KW-0966">Cell projection</keyword>
<dbReference type="PANTHER" id="PTHR42792:SF1">
    <property type="entry name" value="FLAGELLAR HOOK-ASSOCIATED PROTEIN 3"/>
    <property type="match status" value="1"/>
</dbReference>